<evidence type="ECO:0000256" key="8">
    <source>
        <dbReference type="RuleBase" id="RU000304"/>
    </source>
</evidence>
<dbReference type="InterPro" id="IPR017441">
    <property type="entry name" value="Protein_kinase_ATP_BS"/>
</dbReference>
<feature type="domain" description="Protein kinase" evidence="9">
    <location>
        <begin position="24"/>
        <end position="342"/>
    </location>
</feature>
<dbReference type="SMART" id="SM00220">
    <property type="entry name" value="S_TKc"/>
    <property type="match status" value="1"/>
</dbReference>
<evidence type="ECO:0000256" key="1">
    <source>
        <dbReference type="ARBA" id="ARBA00006485"/>
    </source>
</evidence>
<dbReference type="InterPro" id="IPR008271">
    <property type="entry name" value="Ser/Thr_kinase_AS"/>
</dbReference>
<comment type="similarity">
    <text evidence="1">Belongs to the protein kinase superfamily. CMGC Ser/Thr protein kinase family. CDC2/CDKX subfamily.</text>
</comment>
<keyword evidence="3" id="KW-0808">Transferase</keyword>
<organism evidence="10 11">
    <name type="scientific">Kuraishia capsulata CBS 1993</name>
    <dbReference type="NCBI Taxonomy" id="1382522"/>
    <lineage>
        <taxon>Eukaryota</taxon>
        <taxon>Fungi</taxon>
        <taxon>Dikarya</taxon>
        <taxon>Ascomycota</taxon>
        <taxon>Saccharomycotina</taxon>
        <taxon>Pichiomycetes</taxon>
        <taxon>Pichiales</taxon>
        <taxon>Pichiaceae</taxon>
        <taxon>Kuraishia</taxon>
    </lineage>
</organism>
<evidence type="ECO:0000313" key="11">
    <source>
        <dbReference type="Proteomes" id="UP000019384"/>
    </source>
</evidence>
<dbReference type="SUPFAM" id="SSF56112">
    <property type="entry name" value="Protein kinase-like (PK-like)"/>
    <property type="match status" value="1"/>
</dbReference>
<evidence type="ECO:0000313" key="10">
    <source>
        <dbReference type="EMBL" id="CDK29388.1"/>
    </source>
</evidence>
<dbReference type="HOGENOM" id="CLU_000288_181_1_1"/>
<dbReference type="GO" id="GO:0030476">
    <property type="term" value="P:ascospore wall assembly"/>
    <property type="evidence" value="ECO:0007669"/>
    <property type="project" value="EnsemblFungi"/>
</dbReference>
<proteinExistence type="inferred from homology"/>
<dbReference type="Proteomes" id="UP000019384">
    <property type="component" value="Unassembled WGS sequence"/>
</dbReference>
<dbReference type="InterPro" id="IPR000719">
    <property type="entry name" value="Prot_kinase_dom"/>
</dbReference>
<keyword evidence="4 7" id="KW-0547">Nucleotide-binding</keyword>
<evidence type="ECO:0000256" key="6">
    <source>
        <dbReference type="ARBA" id="ARBA00022840"/>
    </source>
</evidence>
<evidence type="ECO:0000256" key="4">
    <source>
        <dbReference type="ARBA" id="ARBA00022741"/>
    </source>
</evidence>
<dbReference type="Pfam" id="PF00069">
    <property type="entry name" value="Pkinase"/>
    <property type="match status" value="1"/>
</dbReference>
<keyword evidence="11" id="KW-1185">Reference proteome</keyword>
<name>W6MSN3_9ASCO</name>
<dbReference type="PANTHER" id="PTHR24055">
    <property type="entry name" value="MITOGEN-ACTIVATED PROTEIN KINASE"/>
    <property type="match status" value="1"/>
</dbReference>
<dbReference type="EMBL" id="HG793130">
    <property type="protein sequence ID" value="CDK29388.1"/>
    <property type="molecule type" value="Genomic_DNA"/>
</dbReference>
<reference evidence="10" key="2">
    <citation type="submission" date="2014-02" db="EMBL/GenBank/DDBJ databases">
        <title>Complete DNA sequence of /Kuraishia capsulata/ illustrates novel genomic features among budding yeasts (/Saccharomycotina/).</title>
        <authorList>
            <person name="Morales L."/>
            <person name="Noel B."/>
            <person name="Porcel B."/>
            <person name="Marcet-Houben M."/>
            <person name="Hullo M-F."/>
            <person name="Sacerdot C."/>
            <person name="Tekaia F."/>
            <person name="Leh-Louis V."/>
            <person name="Despons L."/>
            <person name="Khanna V."/>
            <person name="Aury J-M."/>
            <person name="Barbe V."/>
            <person name="Couloux A."/>
            <person name="Labadie K."/>
            <person name="Pelletier E."/>
            <person name="Souciet J-L."/>
            <person name="Boekhout T."/>
            <person name="Gabaldon T."/>
            <person name="Wincker P."/>
            <person name="Dujon B."/>
        </authorList>
    </citation>
    <scope>NUCLEOTIDE SEQUENCE</scope>
    <source>
        <strain evidence="10">CBS 1993</strain>
    </source>
</reference>
<evidence type="ECO:0000256" key="7">
    <source>
        <dbReference type="PROSITE-ProRule" id="PRU10141"/>
    </source>
</evidence>
<dbReference type="PROSITE" id="PS00107">
    <property type="entry name" value="PROTEIN_KINASE_ATP"/>
    <property type="match status" value="1"/>
</dbReference>
<dbReference type="OrthoDB" id="192887at2759"/>
<dbReference type="Gene3D" id="1.10.510.10">
    <property type="entry name" value="Transferase(Phosphotransferase) domain 1"/>
    <property type="match status" value="1"/>
</dbReference>
<keyword evidence="5" id="KW-0418">Kinase</keyword>
<dbReference type="RefSeq" id="XP_022461375.1">
    <property type="nucleotide sequence ID" value="XM_022600566.1"/>
</dbReference>
<dbReference type="STRING" id="1382522.W6MSN3"/>
<gene>
    <name evidence="10" type="ORF">KUCA_T00005376001</name>
</gene>
<reference evidence="10" key="1">
    <citation type="submission" date="2013-12" db="EMBL/GenBank/DDBJ databases">
        <authorList>
            <person name="Genoscope - CEA"/>
        </authorList>
    </citation>
    <scope>NUCLEOTIDE SEQUENCE</scope>
    <source>
        <strain evidence="10">CBS 1993</strain>
    </source>
</reference>
<dbReference type="InterPro" id="IPR050117">
    <property type="entry name" value="MAPK"/>
</dbReference>
<dbReference type="GO" id="GO:0070056">
    <property type="term" value="C:prospore membrane leading edge"/>
    <property type="evidence" value="ECO:0007669"/>
    <property type="project" value="EnsemblFungi"/>
</dbReference>
<dbReference type="GO" id="GO:1904853">
    <property type="term" value="P:protein localization to ascospore wall"/>
    <property type="evidence" value="ECO:0007669"/>
    <property type="project" value="EnsemblFungi"/>
</dbReference>
<dbReference type="GO" id="GO:0004707">
    <property type="term" value="F:MAP kinase activity"/>
    <property type="evidence" value="ECO:0007669"/>
    <property type="project" value="EnsemblFungi"/>
</dbReference>
<dbReference type="GeneID" id="34522763"/>
<dbReference type="PROSITE" id="PS00108">
    <property type="entry name" value="PROTEIN_KINASE_ST"/>
    <property type="match status" value="1"/>
</dbReference>
<dbReference type="PROSITE" id="PS50011">
    <property type="entry name" value="PROTEIN_KINASE_DOM"/>
    <property type="match status" value="1"/>
</dbReference>
<feature type="binding site" evidence="7">
    <location>
        <position position="56"/>
    </location>
    <ligand>
        <name>ATP</name>
        <dbReference type="ChEBI" id="CHEBI:30616"/>
    </ligand>
</feature>
<dbReference type="GO" id="GO:0005524">
    <property type="term" value="F:ATP binding"/>
    <property type="evidence" value="ECO:0007669"/>
    <property type="project" value="UniProtKB-UniRule"/>
</dbReference>
<dbReference type="GO" id="GO:0030447">
    <property type="term" value="P:filamentous growth"/>
    <property type="evidence" value="ECO:0007669"/>
    <property type="project" value="UniProtKB-ARBA"/>
</dbReference>
<keyword evidence="2 8" id="KW-0723">Serine/threonine-protein kinase</keyword>
<evidence type="ECO:0000256" key="5">
    <source>
        <dbReference type="ARBA" id="ARBA00022777"/>
    </source>
</evidence>
<keyword evidence="6 7" id="KW-0067">ATP-binding</keyword>
<accession>W6MSN3</accession>
<protein>
    <recommendedName>
        <fullName evidence="9">Protein kinase domain-containing protein</fullName>
    </recommendedName>
</protein>
<dbReference type="InterPro" id="IPR011009">
    <property type="entry name" value="Kinase-like_dom_sf"/>
</dbReference>
<evidence type="ECO:0000259" key="9">
    <source>
        <dbReference type="PROSITE" id="PS50011"/>
    </source>
</evidence>
<dbReference type="Gene3D" id="3.30.200.20">
    <property type="entry name" value="Phosphorylase Kinase, domain 1"/>
    <property type="match status" value="1"/>
</dbReference>
<dbReference type="AlphaFoldDB" id="W6MSN3"/>
<sequence>MDATRNKPDHTIFEKADFYLDSRYQVKQILGKGSYGTVCSAVDLNSKGQAQLAIKKVSNIFNKELLMKRAVRELKLMRYFKGHKNIVGLVDLDIVLLKPYDGLYCFQELIDYDLARVIHSSVQFSEYHISSFLYQILCGVKYIHSAEVIHRDLKPGNILVTIHGTLKICDFGLARGISKEYLNLGLRSQAITNYVATRWYRAPELMLSRKSYGKEGEYIVLFQCAITLWLTNKILKVDMWAVGCIFGELYGRRPLFVGSDQIHQIEEILKVLGTPGKEAIVRYGTHMAWSFFSPPKPQYKCLSWEQVYPYASPDAHDLLGKLLTWNCEERYDVDQCLEHRYLTNIRNPDDEPVCSKPFDFSFEWTATTLGQLKELLQEEVAEFKKTRMMKQKPKYF</sequence>
<dbReference type="FunFam" id="1.10.510.10:FF:000624">
    <property type="entry name" value="Mitogen-activated protein kinase"/>
    <property type="match status" value="1"/>
</dbReference>
<evidence type="ECO:0000256" key="3">
    <source>
        <dbReference type="ARBA" id="ARBA00022679"/>
    </source>
</evidence>
<evidence type="ECO:0000256" key="2">
    <source>
        <dbReference type="ARBA" id="ARBA00022527"/>
    </source>
</evidence>